<name>A0A2P7QSL9_9SPHN</name>
<dbReference type="Gene3D" id="2.60.120.260">
    <property type="entry name" value="Galactose-binding domain-like"/>
    <property type="match status" value="1"/>
</dbReference>
<dbReference type="SMART" id="SM00939">
    <property type="entry name" value="PepX_C"/>
    <property type="match status" value="1"/>
</dbReference>
<dbReference type="RefSeq" id="WP_106513084.1">
    <property type="nucleotide sequence ID" value="NZ_PXYI01000003.1"/>
</dbReference>
<proteinExistence type="predicted"/>
<dbReference type="InterPro" id="IPR000383">
    <property type="entry name" value="Xaa-Pro-like_dom"/>
</dbReference>
<dbReference type="OrthoDB" id="9806163at2"/>
<dbReference type="SUPFAM" id="SSF53474">
    <property type="entry name" value="alpha/beta-Hydrolases"/>
    <property type="match status" value="1"/>
</dbReference>
<dbReference type="Pfam" id="PF02129">
    <property type="entry name" value="Peptidase_S15"/>
    <property type="match status" value="1"/>
</dbReference>
<comment type="caution">
    <text evidence="4">The sequence shown here is derived from an EMBL/GenBank/DDBJ whole genome shotgun (WGS) entry which is preliminary data.</text>
</comment>
<gene>
    <name evidence="4" type="ORF">C7I55_11725</name>
</gene>
<dbReference type="InterPro" id="IPR005674">
    <property type="entry name" value="CocE/Ser_esterase"/>
</dbReference>
<protein>
    <submittedName>
        <fullName evidence="4">Hydrolase</fullName>
    </submittedName>
</protein>
<dbReference type="SUPFAM" id="SSF49785">
    <property type="entry name" value="Galactose-binding domain-like"/>
    <property type="match status" value="1"/>
</dbReference>
<dbReference type="NCBIfam" id="TIGR00976">
    <property type="entry name" value="CocE_NonD"/>
    <property type="match status" value="2"/>
</dbReference>
<evidence type="ECO:0000256" key="2">
    <source>
        <dbReference type="SAM" id="SignalP"/>
    </source>
</evidence>
<evidence type="ECO:0000313" key="5">
    <source>
        <dbReference type="Proteomes" id="UP000241167"/>
    </source>
</evidence>
<keyword evidence="5" id="KW-1185">Reference proteome</keyword>
<dbReference type="InterPro" id="IPR013736">
    <property type="entry name" value="Xaa-Pro_dipept_C"/>
</dbReference>
<dbReference type="Pfam" id="PF08530">
    <property type="entry name" value="PepX_C"/>
    <property type="match status" value="1"/>
</dbReference>
<keyword evidence="2" id="KW-0732">Signal</keyword>
<feature type="domain" description="Xaa-Pro dipeptidyl-peptidase C-terminal" evidence="3">
    <location>
        <begin position="333"/>
        <end position="574"/>
    </location>
</feature>
<dbReference type="Gene3D" id="1.10.3020.10">
    <property type="entry name" value="alpha-amino acid ester hydrolase ( Helical cap domain)"/>
    <property type="match status" value="1"/>
</dbReference>
<dbReference type="GO" id="GO:0008239">
    <property type="term" value="F:dipeptidyl-peptidase activity"/>
    <property type="evidence" value="ECO:0007669"/>
    <property type="project" value="InterPro"/>
</dbReference>
<evidence type="ECO:0000259" key="3">
    <source>
        <dbReference type="SMART" id="SM00939"/>
    </source>
</evidence>
<evidence type="ECO:0000313" key="4">
    <source>
        <dbReference type="EMBL" id="PSJ40930.1"/>
    </source>
</evidence>
<keyword evidence="1 4" id="KW-0378">Hydrolase</keyword>
<dbReference type="Gene3D" id="3.40.50.1820">
    <property type="entry name" value="alpha/beta hydrolase"/>
    <property type="match status" value="1"/>
</dbReference>
<accession>A0A2P7QSL9</accession>
<feature type="signal peptide" evidence="2">
    <location>
        <begin position="1"/>
        <end position="22"/>
    </location>
</feature>
<evidence type="ECO:0000256" key="1">
    <source>
        <dbReference type="ARBA" id="ARBA00022801"/>
    </source>
</evidence>
<dbReference type="AlphaFoldDB" id="A0A2P7QSL9"/>
<feature type="chain" id="PRO_5015183191" evidence="2">
    <location>
        <begin position="23"/>
        <end position="581"/>
    </location>
</feature>
<dbReference type="EMBL" id="PXYI01000003">
    <property type="protein sequence ID" value="PSJ40930.1"/>
    <property type="molecule type" value="Genomic_DNA"/>
</dbReference>
<organism evidence="4 5">
    <name type="scientific">Allosphingosinicella deserti</name>
    <dbReference type="NCBI Taxonomy" id="2116704"/>
    <lineage>
        <taxon>Bacteria</taxon>
        <taxon>Pseudomonadati</taxon>
        <taxon>Pseudomonadota</taxon>
        <taxon>Alphaproteobacteria</taxon>
        <taxon>Sphingomonadales</taxon>
        <taxon>Sphingomonadaceae</taxon>
        <taxon>Allosphingosinicella</taxon>
    </lineage>
</organism>
<dbReference type="InterPro" id="IPR029058">
    <property type="entry name" value="AB_hydrolase_fold"/>
</dbReference>
<dbReference type="InterPro" id="IPR008979">
    <property type="entry name" value="Galactose-bd-like_sf"/>
</dbReference>
<dbReference type="Proteomes" id="UP000241167">
    <property type="component" value="Unassembled WGS sequence"/>
</dbReference>
<sequence length="581" mass="62826">MRTVAVALAAVCLSIVSAPAVAGNVVPPGAAFGAYASSRAYTEQISSTFYLPMRDGVRLAMTVSRPARNGKAIEGRFPVIWHHSLSATQEPNDGTGPFSGGFRSMPQLTDFGYVVVQVARRGNGQSFGERRGYHDRNEAQDAYDVTQWLAGQPWSDGKVGIYGCSNTGDAALHAVSMRPPALKAAFMGCFSWHKYDAFRRGGIFAQWGTGPARTVEEDMKQKAVDADPQKTLLRQAAEEHQRSTPLFEMWKGMPYRDSYSPLVASRFWAEGSAAHYADQIRRSGVALYVVGGWMDELRDQGLITFLNVPGSRIVIGPWKHCANDDFPLVEEAHRFFDEHLKGIDTGLRNAPPIHYFVQNAGTAGEWRSAAAWPDAAGTLTSFGLGADGTLGGKAGAGSPRALDIKYDVACPDPGSGPFAQPCHVPGAGISYAGKPLDAETEVTGSGVADLWVSADAADANLFAYLEDVAPDGTIRVITEGRQKASLRKTAEAPWRLPAGVPWHRGFAEDAEPLVPGTPVRLTFELMPTSWVFKPGHRIQITVTGADYRERARDKAALATSVRIYSDRARLSAVMLPIVSRK</sequence>
<reference evidence="4 5" key="1">
    <citation type="submission" date="2018-03" db="EMBL/GenBank/DDBJ databases">
        <title>The draft genome of Sphingosinicella sp. GL-C-18.</title>
        <authorList>
            <person name="Liu L."/>
            <person name="Li L."/>
            <person name="Liang L."/>
            <person name="Zhang X."/>
            <person name="Wang T."/>
        </authorList>
    </citation>
    <scope>NUCLEOTIDE SEQUENCE [LARGE SCALE GENOMIC DNA]</scope>
    <source>
        <strain evidence="4 5">GL-C-18</strain>
    </source>
</reference>